<proteinExistence type="predicted"/>
<dbReference type="EMBL" id="CM056809">
    <property type="protein sequence ID" value="KAJ8651182.1"/>
    <property type="molecule type" value="Genomic_DNA"/>
</dbReference>
<accession>A0ACC2N3F1</accession>
<organism evidence="1 2">
    <name type="scientific">Persea americana</name>
    <name type="common">Avocado</name>
    <dbReference type="NCBI Taxonomy" id="3435"/>
    <lineage>
        <taxon>Eukaryota</taxon>
        <taxon>Viridiplantae</taxon>
        <taxon>Streptophyta</taxon>
        <taxon>Embryophyta</taxon>
        <taxon>Tracheophyta</taxon>
        <taxon>Spermatophyta</taxon>
        <taxon>Magnoliopsida</taxon>
        <taxon>Magnoliidae</taxon>
        <taxon>Laurales</taxon>
        <taxon>Lauraceae</taxon>
        <taxon>Persea</taxon>
    </lineage>
</organism>
<dbReference type="Proteomes" id="UP001234297">
    <property type="component" value="Chromosome 1"/>
</dbReference>
<protein>
    <submittedName>
        <fullName evidence="1">Uncharacterized protein</fullName>
    </submittedName>
</protein>
<evidence type="ECO:0000313" key="1">
    <source>
        <dbReference type="EMBL" id="KAJ8651182.1"/>
    </source>
</evidence>
<gene>
    <name evidence="1" type="ORF">MRB53_004205</name>
</gene>
<evidence type="ECO:0000313" key="2">
    <source>
        <dbReference type="Proteomes" id="UP001234297"/>
    </source>
</evidence>
<sequence length="81" mass="9227">MTDPFSLGYGNPEQAPFCSAPFNNRGDSYLNLGRAGRSEIKKKKEKEGGAGRYSKRYRFNHGTYCFEEELTVTEVQLKRKA</sequence>
<keyword evidence="2" id="KW-1185">Reference proteome</keyword>
<comment type="caution">
    <text evidence="1">The sequence shown here is derived from an EMBL/GenBank/DDBJ whole genome shotgun (WGS) entry which is preliminary data.</text>
</comment>
<reference evidence="1 2" key="1">
    <citation type="journal article" date="2022" name="Hortic Res">
        <title>A haplotype resolved chromosomal level avocado genome allows analysis of novel avocado genes.</title>
        <authorList>
            <person name="Nath O."/>
            <person name="Fletcher S.J."/>
            <person name="Hayward A."/>
            <person name="Shaw L.M."/>
            <person name="Masouleh A.K."/>
            <person name="Furtado A."/>
            <person name="Henry R.J."/>
            <person name="Mitter N."/>
        </authorList>
    </citation>
    <scope>NUCLEOTIDE SEQUENCE [LARGE SCALE GENOMIC DNA]</scope>
    <source>
        <strain evidence="2">cv. Hass</strain>
    </source>
</reference>
<name>A0ACC2N3F1_PERAE</name>